<gene>
    <name evidence="1" type="ORF">S06H3_32885</name>
</gene>
<proteinExistence type="predicted"/>
<sequence>GVSDNRLYSLSPDGTIRWSFTIGERDGVWGSTAAVSDDGTVYFRNNVKTLSCVIF</sequence>
<feature type="non-terminal residue" evidence="1">
    <location>
        <position position="1"/>
    </location>
</feature>
<protein>
    <submittedName>
        <fullName evidence="1">Uncharacterized protein</fullName>
    </submittedName>
</protein>
<accession>X1MVR1</accession>
<evidence type="ECO:0000313" key="1">
    <source>
        <dbReference type="EMBL" id="GAI18795.1"/>
    </source>
</evidence>
<dbReference type="Gene3D" id="2.40.10.480">
    <property type="match status" value="1"/>
</dbReference>
<reference evidence="1" key="1">
    <citation type="journal article" date="2014" name="Front. Microbiol.">
        <title>High frequency of phylogenetically diverse reductive dehalogenase-homologous genes in deep subseafloor sedimentary metagenomes.</title>
        <authorList>
            <person name="Kawai M."/>
            <person name="Futagami T."/>
            <person name="Toyoda A."/>
            <person name="Takaki Y."/>
            <person name="Nishi S."/>
            <person name="Hori S."/>
            <person name="Arai W."/>
            <person name="Tsubouchi T."/>
            <person name="Morono Y."/>
            <person name="Uchiyama I."/>
            <person name="Ito T."/>
            <person name="Fujiyama A."/>
            <person name="Inagaki F."/>
            <person name="Takami H."/>
        </authorList>
    </citation>
    <scope>NUCLEOTIDE SEQUENCE</scope>
    <source>
        <strain evidence="1">Expedition CK06-06</strain>
    </source>
</reference>
<comment type="caution">
    <text evidence="1">The sequence shown here is derived from an EMBL/GenBank/DDBJ whole genome shotgun (WGS) entry which is preliminary data.</text>
</comment>
<dbReference type="AlphaFoldDB" id="X1MVR1"/>
<dbReference type="EMBL" id="BARV01019584">
    <property type="protein sequence ID" value="GAI18795.1"/>
    <property type="molecule type" value="Genomic_DNA"/>
</dbReference>
<organism evidence="1">
    <name type="scientific">marine sediment metagenome</name>
    <dbReference type="NCBI Taxonomy" id="412755"/>
    <lineage>
        <taxon>unclassified sequences</taxon>
        <taxon>metagenomes</taxon>
        <taxon>ecological metagenomes</taxon>
    </lineage>
</organism>
<name>X1MVR1_9ZZZZ</name>